<dbReference type="Pfam" id="PF13246">
    <property type="entry name" value="Cation_ATPase"/>
    <property type="match status" value="1"/>
</dbReference>
<dbReference type="SFLD" id="SFLDF00027">
    <property type="entry name" value="p-type_atpase"/>
    <property type="match status" value="1"/>
</dbReference>
<dbReference type="InterPro" id="IPR023214">
    <property type="entry name" value="HAD_sf"/>
</dbReference>
<feature type="region of interest" description="Disordered" evidence="28">
    <location>
        <begin position="1375"/>
        <end position="1394"/>
    </location>
</feature>
<dbReference type="NCBIfam" id="TIGR01652">
    <property type="entry name" value="ATPase-Plipid"/>
    <property type="match status" value="1"/>
</dbReference>
<evidence type="ECO:0000256" key="23">
    <source>
        <dbReference type="ARBA" id="ARBA00062467"/>
    </source>
</evidence>
<dbReference type="SUPFAM" id="SSF56784">
    <property type="entry name" value="HAD-like"/>
    <property type="match status" value="1"/>
</dbReference>
<dbReference type="PROSITE" id="PS00154">
    <property type="entry name" value="ATPASE_E1_E2"/>
    <property type="match status" value="1"/>
</dbReference>
<feature type="binding site" evidence="25">
    <location>
        <position position="742"/>
    </location>
    <ligand>
        <name>ATP</name>
        <dbReference type="ChEBI" id="CHEBI:30616"/>
    </ligand>
</feature>
<comment type="cofactor">
    <cofactor evidence="1 26">
        <name>Mg(2+)</name>
        <dbReference type="ChEBI" id="CHEBI:18420"/>
    </cofactor>
</comment>
<dbReference type="GO" id="GO:0005783">
    <property type="term" value="C:endoplasmic reticulum"/>
    <property type="evidence" value="ECO:0007669"/>
    <property type="project" value="UniProtKB-SubCell"/>
</dbReference>
<evidence type="ECO:0000256" key="25">
    <source>
        <dbReference type="PIRSR" id="PIRSR606539-2"/>
    </source>
</evidence>
<dbReference type="PANTHER" id="PTHR24092:SF46">
    <property type="entry name" value="PHOSPHOLIPID-TRANSPORTING ATPASE ID"/>
    <property type="match status" value="1"/>
</dbReference>
<evidence type="ECO:0000256" key="27">
    <source>
        <dbReference type="RuleBase" id="RU362033"/>
    </source>
</evidence>
<feature type="binding site" evidence="25">
    <location>
        <position position="626"/>
    </location>
    <ligand>
        <name>ATP</name>
        <dbReference type="ChEBI" id="CHEBI:30616"/>
    </ligand>
</feature>
<dbReference type="GO" id="GO:0005802">
    <property type="term" value="C:trans-Golgi network"/>
    <property type="evidence" value="ECO:0007669"/>
    <property type="project" value="TreeGrafter"/>
</dbReference>
<feature type="binding site" evidence="25">
    <location>
        <position position="348"/>
    </location>
    <ligand>
        <name>ATP</name>
        <dbReference type="ChEBI" id="CHEBI:30616"/>
    </ligand>
</feature>
<keyword evidence="12" id="KW-0256">Endoplasmic reticulum</keyword>
<keyword evidence="17" id="KW-0333">Golgi apparatus</keyword>
<sequence length="1394" mass="154321">MLTQEPANNESAFRQEERRVRANDREYNEKFQYANNCIMTSKYNIVTFLPVNLFEQFQEVANTYFLFLLILQLIPQISSLSWFTTIVPLVLVLSITAVKDATDDYFRHKSDNQVNNRQSQVLIGGIETNMKVRQSLSVTSDLGDPNNLAQFDGEVVCEPPNNKLDRFCGTLYWKDCKYPLSNQNMLLRGCVLRNTESCYGLVIFAGPDTKLMQNSGRTKFKRTSIDRLMNTLVLWIFGFLVCMGVILAIGNAVWEKEVGALFQSFLPWDPPVDNFLFSAFLSFWSYVIILNTVVPISLYVSVEVIRLGHSYFINWDRRMFCSRSNTAAEARTTTLNEELGQVEYIFSDKTGTLTQNIMTFNKCSINGRAYAGRSSPPGRSSRRRLKRLLQRTQLNSPVGASADALGDCRPQRRLRVAASRSPLPAAFSACLLPPSGAPSESFPAVSLPLYERTLLSGPTALKELLAALAALKEPPNRRYHGGGVAANAAPLLWHRVQPLDFSAWNPLADRGFCFYDQSLLEAVMVGEPAVHEFFRVLSLCHTVMSEEKSEGELVYKAQSPDEGALVTAARNFGFVFHSRTPSTVTTQELGKAVTYTLLAILDFNNIRKRMSVIVRNPEGRIRLYCKGADTVLFERLHPCSHEVMNITSDHLNEYASDGLRTLAVAYRDLSEEQWEEWSEHFRGADKATDCRDDRLAAAYEVIEQDMMLLGATAIEDKLQEGVPETIAILSLANIKVWVLTGDKQETAVNIGYSCKMLRDDMTEIFIVNGHTVQSVREELRKARERMLESSRTRDGGKEVEAQGLGGACAFGNGCGGGGAANWMPDESKCPPPQAPPPSLLESVSGEFALIISGHSLAHALEADMEREFLETACACRAVICCRVTPLQKALVVELVKRHKKAVTLAIGDGANDVSMIKTAHIGVGISGQEGIQAVLSSDYSFSQFRFLQRLLLVHGRWSYLRMCRFLCYFFYKNFAFTMVHFWFGFFCGFSAQTVYDQYFITLYNIVYTSLPVLAMGIFDQDVPEQRSLEYPKLYEPGQLNLLFNKREFFICIAQGIYTSVVLFFIPYGVLSYATQSNGVPLADYQTFAVTTATALVIVVSVQIALDTGYWTAINHFFVWGSLGIYFTILFTMHSSILFSIFPKQFHFLGSAHNTLGQPVVWLTIALATVICIAPVLAFRFLKLDLKPQLSDTVRYTQLVLQKKRKPGGRVGRGVGGSGVASGSALGRLGRGGSRRSGYAFAHQEGFGELITSGKNMRLSSLALANFASRHSSSWIDTLRRKKHANSPGVQNTPPTGDDSAASSQAPPLSTSSSVNSRQDTAAGEAGQQCNEPVLTHSPDDIALSMLRCADRETGGCSTGTVQEAPFVWKGSGARICGASSPGPPPIAEETSSGD</sequence>
<dbReference type="GO" id="GO:0016324">
    <property type="term" value="C:apical plasma membrane"/>
    <property type="evidence" value="ECO:0007669"/>
    <property type="project" value="UniProtKB-SubCell"/>
</dbReference>
<evidence type="ECO:0000256" key="11">
    <source>
        <dbReference type="ARBA" id="ARBA00022741"/>
    </source>
</evidence>
<evidence type="ECO:0000256" key="6">
    <source>
        <dbReference type="ARBA" id="ARBA00004651"/>
    </source>
</evidence>
<dbReference type="Proteomes" id="UP000281406">
    <property type="component" value="Unassembled WGS sequence"/>
</dbReference>
<dbReference type="NCBIfam" id="TIGR01494">
    <property type="entry name" value="ATPase_P-type"/>
    <property type="match status" value="1"/>
</dbReference>
<dbReference type="CDD" id="cd02073">
    <property type="entry name" value="P-type_ATPase_APLT_Dnf-like"/>
    <property type="match status" value="1"/>
</dbReference>
<dbReference type="FunFam" id="3.40.50.1000:FF:000001">
    <property type="entry name" value="Phospholipid-transporting ATPase IC"/>
    <property type="match status" value="1"/>
</dbReference>
<keyword evidence="32" id="KW-1185">Reference proteome</keyword>
<feature type="transmembrane region" description="Helical" evidence="27">
    <location>
        <begin position="1087"/>
        <end position="1105"/>
    </location>
</feature>
<comment type="catalytic activity">
    <reaction evidence="22">
        <text>a 1,2-diacyl-sn-glycero-3-phosphocholine(out) + ATP + H2O = a 1,2-diacyl-sn-glycero-3-phosphocholine(in) + ADP + phosphate + H(+)</text>
        <dbReference type="Rhea" id="RHEA:38583"/>
        <dbReference type="ChEBI" id="CHEBI:15377"/>
        <dbReference type="ChEBI" id="CHEBI:15378"/>
        <dbReference type="ChEBI" id="CHEBI:30616"/>
        <dbReference type="ChEBI" id="CHEBI:43474"/>
        <dbReference type="ChEBI" id="CHEBI:57643"/>
        <dbReference type="ChEBI" id="CHEBI:456216"/>
    </reaction>
    <physiologicalReaction direction="left-to-right" evidence="22">
        <dbReference type="Rhea" id="RHEA:38584"/>
    </physiologicalReaction>
</comment>
<dbReference type="GO" id="GO:0016887">
    <property type="term" value="F:ATP hydrolysis activity"/>
    <property type="evidence" value="ECO:0007669"/>
    <property type="project" value="InterPro"/>
</dbReference>
<feature type="binding site" evidence="25">
    <location>
        <position position="740"/>
    </location>
    <ligand>
        <name>ATP</name>
        <dbReference type="ChEBI" id="CHEBI:30616"/>
    </ligand>
</feature>
<dbReference type="InterPro" id="IPR006539">
    <property type="entry name" value="P-type_ATPase_IV"/>
</dbReference>
<organism evidence="31 32">
    <name type="scientific">Anabarilius grahami</name>
    <name type="common">Kanglang fish</name>
    <name type="synonym">Barilius grahami</name>
    <dbReference type="NCBI Taxonomy" id="495550"/>
    <lineage>
        <taxon>Eukaryota</taxon>
        <taxon>Metazoa</taxon>
        <taxon>Chordata</taxon>
        <taxon>Craniata</taxon>
        <taxon>Vertebrata</taxon>
        <taxon>Euteleostomi</taxon>
        <taxon>Actinopterygii</taxon>
        <taxon>Neopterygii</taxon>
        <taxon>Teleostei</taxon>
        <taxon>Ostariophysi</taxon>
        <taxon>Cypriniformes</taxon>
        <taxon>Xenocyprididae</taxon>
        <taxon>Xenocypridinae</taxon>
        <taxon>Xenocypridinae incertae sedis</taxon>
        <taxon>Anabarilius</taxon>
    </lineage>
</organism>
<evidence type="ECO:0000256" key="10">
    <source>
        <dbReference type="ARBA" id="ARBA00022723"/>
    </source>
</evidence>
<evidence type="ECO:0000256" key="28">
    <source>
        <dbReference type="SAM" id="MobiDB-lite"/>
    </source>
</evidence>
<feature type="region of interest" description="Disordered" evidence="28">
    <location>
        <begin position="1281"/>
        <end position="1335"/>
    </location>
</feature>
<dbReference type="Gene3D" id="3.40.1110.10">
    <property type="entry name" value="Calcium-transporting ATPase, cytoplasmic domain N"/>
    <property type="match status" value="2"/>
</dbReference>
<keyword evidence="15 27" id="KW-1278">Translocase</keyword>
<keyword evidence="18 27" id="KW-0472">Membrane</keyword>
<comment type="subcellular location">
    <subcellularLocation>
        <location evidence="2">Apical cell membrane</location>
    </subcellularLocation>
    <subcellularLocation>
        <location evidence="6">Cell membrane</location>
        <topology evidence="6">Multi-pass membrane protein</topology>
    </subcellularLocation>
    <subcellularLocation>
        <location evidence="4">Cell projection</location>
    </subcellularLocation>
    <subcellularLocation>
        <location evidence="3">Endoplasmic reticulum</location>
    </subcellularLocation>
    <subcellularLocation>
        <location evidence="5">Golgi apparatus</location>
    </subcellularLocation>
    <subcellularLocation>
        <location evidence="27">Membrane</location>
        <topology evidence="27">Multi-pass membrane protein</topology>
    </subcellularLocation>
</comment>
<keyword evidence="19" id="KW-0966">Cell projection</keyword>
<feature type="binding site" evidence="26">
    <location>
        <position position="908"/>
    </location>
    <ligand>
        <name>Mg(2+)</name>
        <dbReference type="ChEBI" id="CHEBI:18420"/>
    </ligand>
</feature>
<evidence type="ECO:0000256" key="1">
    <source>
        <dbReference type="ARBA" id="ARBA00001946"/>
    </source>
</evidence>
<dbReference type="Gene3D" id="1.20.1110.10">
    <property type="entry name" value="Calcium-transporting ATPase, transmembrane domain"/>
    <property type="match status" value="1"/>
</dbReference>
<dbReference type="InterPro" id="IPR023298">
    <property type="entry name" value="ATPase_P-typ_TM_dom_sf"/>
</dbReference>
<dbReference type="InterPro" id="IPR032630">
    <property type="entry name" value="P_typ_ATPase_c"/>
</dbReference>
<dbReference type="InterPro" id="IPR036412">
    <property type="entry name" value="HAD-like_sf"/>
</dbReference>
<evidence type="ECO:0000259" key="29">
    <source>
        <dbReference type="Pfam" id="PF16209"/>
    </source>
</evidence>
<evidence type="ECO:0000256" key="16">
    <source>
        <dbReference type="ARBA" id="ARBA00022989"/>
    </source>
</evidence>
<evidence type="ECO:0000256" key="22">
    <source>
        <dbReference type="ARBA" id="ARBA00052223"/>
    </source>
</evidence>
<dbReference type="SUPFAM" id="SSF81665">
    <property type="entry name" value="Calcium ATPase, transmembrane domain M"/>
    <property type="match status" value="1"/>
</dbReference>
<dbReference type="GO" id="GO:0090556">
    <property type="term" value="F:phosphatidylserine floppase activity"/>
    <property type="evidence" value="ECO:0007669"/>
    <property type="project" value="RHEA"/>
</dbReference>
<evidence type="ECO:0000256" key="26">
    <source>
        <dbReference type="PIRSR" id="PIRSR606539-3"/>
    </source>
</evidence>
<feature type="transmembrane region" description="Helical" evidence="27">
    <location>
        <begin position="1048"/>
        <end position="1067"/>
    </location>
</feature>
<evidence type="ECO:0000256" key="5">
    <source>
        <dbReference type="ARBA" id="ARBA00004555"/>
    </source>
</evidence>
<evidence type="ECO:0000313" key="32">
    <source>
        <dbReference type="Proteomes" id="UP000281406"/>
    </source>
</evidence>
<gene>
    <name evidence="31" type="ORF">DPX16_6646</name>
</gene>
<dbReference type="InterPro" id="IPR001757">
    <property type="entry name" value="P_typ_ATPase"/>
</dbReference>
<name>A0A3N0YQK4_ANAGA</name>
<evidence type="ECO:0000256" key="21">
    <source>
        <dbReference type="ARBA" id="ARBA00051303"/>
    </source>
</evidence>
<dbReference type="InterPro" id="IPR032631">
    <property type="entry name" value="P-type_ATPase_N"/>
</dbReference>
<evidence type="ECO:0000256" key="4">
    <source>
        <dbReference type="ARBA" id="ARBA00004316"/>
    </source>
</evidence>
<feature type="binding site" evidence="25">
    <location>
        <position position="911"/>
    </location>
    <ligand>
        <name>ATP</name>
        <dbReference type="ChEBI" id="CHEBI:30616"/>
    </ligand>
</feature>
<feature type="domain" description="P-type ATPase N-terminal" evidence="29">
    <location>
        <begin position="20"/>
        <end position="86"/>
    </location>
</feature>
<feature type="transmembrane region" description="Helical" evidence="27">
    <location>
        <begin position="965"/>
        <end position="986"/>
    </location>
</feature>
<feature type="transmembrane region" description="Helical" evidence="27">
    <location>
        <begin position="274"/>
        <end position="300"/>
    </location>
</feature>
<keyword evidence="10 26" id="KW-0479">Metal-binding</keyword>
<evidence type="ECO:0000313" key="31">
    <source>
        <dbReference type="EMBL" id="ROL48151.1"/>
    </source>
</evidence>
<accession>A0A3N0YQK4</accession>
<evidence type="ECO:0000256" key="14">
    <source>
        <dbReference type="ARBA" id="ARBA00022842"/>
    </source>
</evidence>
<feature type="binding site" evidence="25">
    <location>
        <position position="603"/>
    </location>
    <ligand>
        <name>ATP</name>
        <dbReference type="ChEBI" id="CHEBI:30616"/>
    </ligand>
</feature>
<dbReference type="GO" id="GO:0007030">
    <property type="term" value="P:Golgi organization"/>
    <property type="evidence" value="ECO:0007669"/>
    <property type="project" value="TreeGrafter"/>
</dbReference>
<feature type="compositionally biased region" description="Low complexity" evidence="28">
    <location>
        <begin position="1299"/>
        <end position="1313"/>
    </location>
</feature>
<feature type="binding site" evidence="25">
    <location>
        <position position="741"/>
    </location>
    <ligand>
        <name>ATP</name>
        <dbReference type="ChEBI" id="CHEBI:30616"/>
    </ligand>
</feature>
<dbReference type="Pfam" id="PF16212">
    <property type="entry name" value="PhoLip_ATPase_C"/>
    <property type="match status" value="1"/>
</dbReference>
<dbReference type="InterPro" id="IPR018303">
    <property type="entry name" value="ATPase_P-typ_P_site"/>
</dbReference>
<feature type="binding site" evidence="25">
    <location>
        <position position="912"/>
    </location>
    <ligand>
        <name>ATP</name>
        <dbReference type="ChEBI" id="CHEBI:30616"/>
    </ligand>
</feature>
<dbReference type="FunFam" id="3.40.1110.10:FF:000012">
    <property type="entry name" value="Phospholipid-transporting ATPase"/>
    <property type="match status" value="1"/>
</dbReference>
<dbReference type="Gene3D" id="2.70.150.10">
    <property type="entry name" value="Calcium-transporting ATPase, cytoplasmic transduction domain A"/>
    <property type="match status" value="1"/>
</dbReference>
<feature type="binding site" evidence="26">
    <location>
        <position position="350"/>
    </location>
    <ligand>
        <name>Mg(2+)</name>
        <dbReference type="ChEBI" id="CHEBI:18420"/>
    </ligand>
</feature>
<evidence type="ECO:0000256" key="19">
    <source>
        <dbReference type="ARBA" id="ARBA00023273"/>
    </source>
</evidence>
<feature type="binding site" evidence="25">
    <location>
        <position position="660"/>
    </location>
    <ligand>
        <name>ATP</name>
        <dbReference type="ChEBI" id="CHEBI:30616"/>
    </ligand>
</feature>
<dbReference type="InterPro" id="IPR023299">
    <property type="entry name" value="ATPase_P-typ_cyto_dom_N"/>
</dbReference>
<evidence type="ECO:0000256" key="7">
    <source>
        <dbReference type="ARBA" id="ARBA00008109"/>
    </source>
</evidence>
<dbReference type="GO" id="GO:0045332">
    <property type="term" value="P:phospholipid translocation"/>
    <property type="evidence" value="ECO:0007669"/>
    <property type="project" value="UniProtKB-ARBA"/>
</dbReference>
<dbReference type="GO" id="GO:0090554">
    <property type="term" value="F:phosphatidylcholine floppase activity"/>
    <property type="evidence" value="ECO:0007669"/>
    <property type="project" value="RHEA"/>
</dbReference>
<comment type="subunit">
    <text evidence="23">Component of a P4-ATPase flippase complex which consists of a catalytic alpha subunit ATP8B1 and an accessory beta subunit TMEM30A. The flippase ATP8B1:TMEM30A complex can form an intermediate phosphoenzyme in vitro. Also interacts with beta subunit TMEM30B.</text>
</comment>
<dbReference type="PRINTS" id="PR00119">
    <property type="entry name" value="CATATPASE"/>
</dbReference>
<comment type="catalytic activity">
    <reaction evidence="20 27">
        <text>ATP + H2O + phospholipidSide 1 = ADP + phosphate + phospholipidSide 2.</text>
        <dbReference type="EC" id="7.6.2.1"/>
    </reaction>
</comment>
<evidence type="ECO:0000256" key="3">
    <source>
        <dbReference type="ARBA" id="ARBA00004240"/>
    </source>
</evidence>
<keyword evidence="11 25" id="KW-0547">Nucleotide-binding</keyword>
<reference evidence="31 32" key="1">
    <citation type="submission" date="2018-10" db="EMBL/GenBank/DDBJ databases">
        <title>Genome assembly for a Yunnan-Guizhou Plateau 3E fish, Anabarilius grahami (Regan), and its evolutionary and genetic applications.</title>
        <authorList>
            <person name="Jiang W."/>
        </authorList>
    </citation>
    <scope>NUCLEOTIDE SEQUENCE [LARGE SCALE GENOMIC DNA]</scope>
    <source>
        <strain evidence="31">AG-KIZ</strain>
        <tissue evidence="31">Muscle</tissue>
    </source>
</reference>
<feature type="binding site" evidence="25">
    <location>
        <position position="350"/>
    </location>
    <ligand>
        <name>ATP</name>
        <dbReference type="ChEBI" id="CHEBI:30616"/>
    </ligand>
</feature>
<feature type="transmembrane region" description="Helical" evidence="27">
    <location>
        <begin position="998"/>
        <end position="1018"/>
    </location>
</feature>
<feature type="binding site" evidence="25">
    <location>
        <position position="562"/>
    </location>
    <ligand>
        <name>ATP</name>
        <dbReference type="ChEBI" id="CHEBI:30616"/>
    </ligand>
</feature>
<feature type="binding site" evidence="25">
    <location>
        <position position="349"/>
    </location>
    <ligand>
        <name>ATP</name>
        <dbReference type="ChEBI" id="CHEBI:30616"/>
    </ligand>
</feature>
<evidence type="ECO:0000256" key="24">
    <source>
        <dbReference type="PIRSR" id="PIRSR606539-1"/>
    </source>
</evidence>
<keyword evidence="8" id="KW-1003">Cell membrane</keyword>
<feature type="binding site" evidence="26">
    <location>
        <position position="348"/>
    </location>
    <ligand>
        <name>Mg(2+)</name>
        <dbReference type="ChEBI" id="CHEBI:18420"/>
    </ligand>
</feature>
<dbReference type="OrthoDB" id="377733at2759"/>
<feature type="active site" description="4-aspartylphosphate intermediate" evidence="24">
    <location>
        <position position="348"/>
    </location>
</feature>
<evidence type="ECO:0000256" key="9">
    <source>
        <dbReference type="ARBA" id="ARBA00022692"/>
    </source>
</evidence>
<proteinExistence type="inferred from homology"/>
<feature type="transmembrane region" description="Helical" evidence="27">
    <location>
        <begin position="1160"/>
        <end position="1181"/>
    </location>
</feature>
<feature type="transmembrane region" description="Helical" evidence="27">
    <location>
        <begin position="232"/>
        <end position="254"/>
    </location>
</feature>
<evidence type="ECO:0000256" key="20">
    <source>
        <dbReference type="ARBA" id="ARBA00034036"/>
    </source>
</evidence>
<evidence type="ECO:0000256" key="2">
    <source>
        <dbReference type="ARBA" id="ARBA00004221"/>
    </source>
</evidence>
<comment type="catalytic activity">
    <reaction evidence="21">
        <text>a 1,2-diacyl-sn-glycero-3-phospho-L-serine(out) + ATP + H2O = a 1,2-diacyl-sn-glycero-3-phospho-L-serine(in) + ADP + phosphate + H(+)</text>
        <dbReference type="Rhea" id="RHEA:38567"/>
        <dbReference type="ChEBI" id="CHEBI:15377"/>
        <dbReference type="ChEBI" id="CHEBI:15378"/>
        <dbReference type="ChEBI" id="CHEBI:30616"/>
        <dbReference type="ChEBI" id="CHEBI:43474"/>
        <dbReference type="ChEBI" id="CHEBI:57262"/>
        <dbReference type="ChEBI" id="CHEBI:456216"/>
    </reaction>
    <physiologicalReaction direction="left-to-right" evidence="21">
        <dbReference type="Rhea" id="RHEA:38568"/>
    </physiologicalReaction>
</comment>
<dbReference type="PANTHER" id="PTHR24092">
    <property type="entry name" value="PROBABLE PHOSPHOLIPID-TRANSPORTING ATPASE"/>
    <property type="match status" value="1"/>
</dbReference>
<feature type="domain" description="P-type ATPase C-terminal" evidence="30">
    <location>
        <begin position="934"/>
        <end position="1187"/>
    </location>
</feature>
<protein>
    <recommendedName>
        <fullName evidence="27">Phospholipid-transporting ATPase</fullName>
        <ecNumber evidence="27">7.6.2.1</ecNumber>
    </recommendedName>
</protein>
<keyword evidence="9 27" id="KW-0812">Transmembrane</keyword>
<keyword evidence="14 26" id="KW-0460">Magnesium</keyword>
<keyword evidence="13 25" id="KW-0067">ATP-binding</keyword>
<feature type="transmembrane region" description="Helical" evidence="27">
    <location>
        <begin position="64"/>
        <end position="93"/>
    </location>
</feature>
<dbReference type="SUPFAM" id="SSF81660">
    <property type="entry name" value="Metal cation-transporting ATPase, ATP-binding domain N"/>
    <property type="match status" value="1"/>
</dbReference>
<evidence type="ECO:0000256" key="8">
    <source>
        <dbReference type="ARBA" id="ARBA00022475"/>
    </source>
</evidence>
<dbReference type="GO" id="GO:0005524">
    <property type="term" value="F:ATP binding"/>
    <property type="evidence" value="ECO:0007669"/>
    <property type="project" value="UniProtKB-UniRule"/>
</dbReference>
<dbReference type="EMBL" id="RJVU01032893">
    <property type="protein sequence ID" value="ROL48151.1"/>
    <property type="molecule type" value="Genomic_DNA"/>
</dbReference>
<dbReference type="Pfam" id="PF16209">
    <property type="entry name" value="PhoLip_ATPase_N"/>
    <property type="match status" value="1"/>
</dbReference>
<dbReference type="SFLD" id="SFLDS00003">
    <property type="entry name" value="Haloacid_Dehalogenase"/>
    <property type="match status" value="1"/>
</dbReference>
<comment type="caution">
    <text evidence="31">The sequence shown here is derived from an EMBL/GenBank/DDBJ whole genome shotgun (WGS) entry which is preliminary data.</text>
</comment>
<feature type="transmembrane region" description="Helical" evidence="27">
    <location>
        <begin position="1117"/>
        <end position="1140"/>
    </location>
</feature>
<dbReference type="GO" id="GO:0140327">
    <property type="term" value="F:flippase activity"/>
    <property type="evidence" value="ECO:0007669"/>
    <property type="project" value="UniProtKB-ARBA"/>
</dbReference>
<feature type="binding site" evidence="25">
    <location>
        <position position="888"/>
    </location>
    <ligand>
        <name>ATP</name>
        <dbReference type="ChEBI" id="CHEBI:30616"/>
    </ligand>
</feature>
<dbReference type="EC" id="7.6.2.1" evidence="27"/>
<dbReference type="InterPro" id="IPR044492">
    <property type="entry name" value="P_typ_ATPase_HD_dom"/>
</dbReference>
<evidence type="ECO:0000256" key="15">
    <source>
        <dbReference type="ARBA" id="ARBA00022967"/>
    </source>
</evidence>
<keyword evidence="16 27" id="KW-1133">Transmembrane helix</keyword>
<evidence type="ECO:0000259" key="30">
    <source>
        <dbReference type="Pfam" id="PF16212"/>
    </source>
</evidence>
<dbReference type="Gene3D" id="3.40.50.1000">
    <property type="entry name" value="HAD superfamily/HAD-like"/>
    <property type="match status" value="2"/>
</dbReference>
<feature type="binding site" evidence="25">
    <location>
        <position position="882"/>
    </location>
    <ligand>
        <name>ATP</name>
        <dbReference type="ChEBI" id="CHEBI:30616"/>
    </ligand>
</feature>
<dbReference type="SFLD" id="SFLDG00002">
    <property type="entry name" value="C1.7:_P-type_atpase_like"/>
    <property type="match status" value="1"/>
</dbReference>
<evidence type="ECO:0000256" key="13">
    <source>
        <dbReference type="ARBA" id="ARBA00022840"/>
    </source>
</evidence>
<dbReference type="GO" id="GO:0000287">
    <property type="term" value="F:magnesium ion binding"/>
    <property type="evidence" value="ECO:0007669"/>
    <property type="project" value="UniProtKB-UniRule"/>
</dbReference>
<comment type="similarity">
    <text evidence="7 27">Belongs to the cation transport ATPase (P-type) (TC 3.A.3) family. Type IV subfamily.</text>
</comment>
<feature type="binding site" evidence="26">
    <location>
        <position position="912"/>
    </location>
    <ligand>
        <name>Mg(2+)</name>
        <dbReference type="ChEBI" id="CHEBI:18420"/>
    </ligand>
</feature>
<evidence type="ECO:0000256" key="12">
    <source>
        <dbReference type="ARBA" id="ARBA00022824"/>
    </source>
</evidence>
<evidence type="ECO:0000256" key="17">
    <source>
        <dbReference type="ARBA" id="ARBA00023034"/>
    </source>
</evidence>
<dbReference type="GO" id="GO:0042995">
    <property type="term" value="C:cell projection"/>
    <property type="evidence" value="ECO:0007669"/>
    <property type="project" value="UniProtKB-SubCell"/>
</dbReference>
<evidence type="ECO:0000256" key="18">
    <source>
        <dbReference type="ARBA" id="ARBA00023136"/>
    </source>
</evidence>